<dbReference type="GO" id="GO:0006351">
    <property type="term" value="P:DNA-templated transcription"/>
    <property type="evidence" value="ECO:0007669"/>
    <property type="project" value="InterPro"/>
</dbReference>
<dbReference type="GO" id="GO:0008270">
    <property type="term" value="F:zinc ion binding"/>
    <property type="evidence" value="ECO:0007669"/>
    <property type="project" value="InterPro"/>
</dbReference>
<evidence type="ECO:0000313" key="10">
    <source>
        <dbReference type="Proteomes" id="UP000756132"/>
    </source>
</evidence>
<dbReference type="GO" id="GO:0000978">
    <property type="term" value="F:RNA polymerase II cis-regulatory region sequence-specific DNA binding"/>
    <property type="evidence" value="ECO:0007669"/>
    <property type="project" value="TreeGrafter"/>
</dbReference>
<dbReference type="PANTHER" id="PTHR31944">
    <property type="entry name" value="HEME-RESPONSIVE ZINC FINGER TRANSCRIPTION FACTOR HAP1"/>
    <property type="match status" value="1"/>
</dbReference>
<dbReference type="KEGG" id="ffu:CLAFUR5_07018"/>
<feature type="domain" description="Zn(2)-C6 fungal-type" evidence="8">
    <location>
        <begin position="34"/>
        <end position="66"/>
    </location>
</feature>
<dbReference type="GeneID" id="71986896"/>
<evidence type="ECO:0000256" key="7">
    <source>
        <dbReference type="SAM" id="MobiDB-lite"/>
    </source>
</evidence>
<reference evidence="9" key="2">
    <citation type="journal article" date="2022" name="Microb. Genom.">
        <title>A chromosome-scale genome assembly of the tomato pathogen Cladosporium fulvum reveals a compartmentalized genome architecture and the presence of a dispensable chromosome.</title>
        <authorList>
            <person name="Zaccaron A.Z."/>
            <person name="Chen L.H."/>
            <person name="Samaras A."/>
            <person name="Stergiopoulos I."/>
        </authorList>
    </citation>
    <scope>NUCLEOTIDE SEQUENCE</scope>
    <source>
        <strain evidence="9">Race5_Kim</strain>
    </source>
</reference>
<dbReference type="CDD" id="cd00067">
    <property type="entry name" value="GAL4"/>
    <property type="match status" value="1"/>
</dbReference>
<keyword evidence="4" id="KW-0238">DNA-binding</keyword>
<keyword evidence="2" id="KW-0862">Zinc</keyword>
<dbReference type="EMBL" id="CP090168">
    <property type="protein sequence ID" value="UJO18421.1"/>
    <property type="molecule type" value="Genomic_DNA"/>
</dbReference>
<keyword evidence="5" id="KW-0804">Transcription</keyword>
<evidence type="ECO:0000256" key="2">
    <source>
        <dbReference type="ARBA" id="ARBA00022833"/>
    </source>
</evidence>
<protein>
    <submittedName>
        <fullName evidence="9">Transcription factor lepE</fullName>
    </submittedName>
</protein>
<dbReference type="Pfam" id="PF04082">
    <property type="entry name" value="Fungal_trans"/>
    <property type="match status" value="1"/>
</dbReference>
<keyword evidence="6" id="KW-0539">Nucleus</keyword>
<dbReference type="Proteomes" id="UP000756132">
    <property type="component" value="Chromosome 6"/>
</dbReference>
<sequence>MPTDPLLPEGRNFPRTRSPDAAERDRKRRRKVLSCYDCRRRKLQCDRALPACSRCTKAGQAANCLYLEDAADIPLREEPQITPTDRAGKQPAFYGHSSRPIGASVGAIGDLLSRLEFQDGRIKQLEAALAAAGGSVKPRMPPTPDSFVGGSDPVAPIVDRETTLLRGRSFKTQFHGNTHPGALIARIPELHGFTRETFEQFPALSRIKEDMSSLENRTNYAGAKHGAVTDDELRALLPPKDAADVLVEIYIDNFGALYHIVHLPSFWEEYNNMWSEIQTTKAHFVALVLVMMSAAQCLTTAQPWVYRANSSTAREKAIAWIVAVDDWLIEQSQKHVEALDFQIRVLLQLAKQVVGRKFKRTWTDIGHVIRFCMAAGLHRTPDLIRKPTSILDKELRKRVWAAATELDLQASFDRGMVSSPWPSQSDCPAPAHIADDDLDQETSHMPALRRASDFTHVSYLSLSSESIMLRQSLNTYLNNIRQPVHFDESKRYTEEIESCLQSLPEWIGSSSAISYTMLSLNLRQYLLVLHDRQLRIAESKAERDFSRMILIETATKMLEQHQALTDKGIYALELLCYDQLRAALSLCHIASLNPQADDALSRAIDDTATRLIPAAIDMLTDKVIRFGREQRQLWILLAANGFMKSKKNPSNRLVYMQEAVDKITRPYYKIMACQEDAPVRTSAPAGAEGSGTRELLHGMSEYYPPTRVSNATHTGAGAGTAAGEFPVTDTAPLLDLDEIAAWTFEDWSFNPADLAAAFPEATYPHTGNTPFPSGSGAYPPT</sequence>
<feature type="region of interest" description="Disordered" evidence="7">
    <location>
        <begin position="1"/>
        <end position="26"/>
    </location>
</feature>
<evidence type="ECO:0000256" key="4">
    <source>
        <dbReference type="ARBA" id="ARBA00023125"/>
    </source>
</evidence>
<evidence type="ECO:0000256" key="3">
    <source>
        <dbReference type="ARBA" id="ARBA00023015"/>
    </source>
</evidence>
<evidence type="ECO:0000313" key="9">
    <source>
        <dbReference type="EMBL" id="UJO18421.1"/>
    </source>
</evidence>
<dbReference type="SUPFAM" id="SSF57701">
    <property type="entry name" value="Zn2/Cys6 DNA-binding domain"/>
    <property type="match status" value="1"/>
</dbReference>
<reference evidence="9" key="1">
    <citation type="submission" date="2021-12" db="EMBL/GenBank/DDBJ databases">
        <authorList>
            <person name="Zaccaron A."/>
            <person name="Stergiopoulos I."/>
        </authorList>
    </citation>
    <scope>NUCLEOTIDE SEQUENCE</scope>
    <source>
        <strain evidence="9">Race5_Kim</strain>
    </source>
</reference>
<organism evidence="9 10">
    <name type="scientific">Passalora fulva</name>
    <name type="common">Tomato leaf mold</name>
    <name type="synonym">Cladosporium fulvum</name>
    <dbReference type="NCBI Taxonomy" id="5499"/>
    <lineage>
        <taxon>Eukaryota</taxon>
        <taxon>Fungi</taxon>
        <taxon>Dikarya</taxon>
        <taxon>Ascomycota</taxon>
        <taxon>Pezizomycotina</taxon>
        <taxon>Dothideomycetes</taxon>
        <taxon>Dothideomycetidae</taxon>
        <taxon>Mycosphaerellales</taxon>
        <taxon>Mycosphaerellaceae</taxon>
        <taxon>Fulvia</taxon>
    </lineage>
</organism>
<dbReference type="Pfam" id="PF00172">
    <property type="entry name" value="Zn_clus"/>
    <property type="match status" value="1"/>
</dbReference>
<keyword evidence="10" id="KW-1185">Reference proteome</keyword>
<dbReference type="CDD" id="cd12148">
    <property type="entry name" value="fungal_TF_MHR"/>
    <property type="match status" value="1"/>
</dbReference>
<keyword evidence="1" id="KW-0479">Metal-binding</keyword>
<evidence type="ECO:0000259" key="8">
    <source>
        <dbReference type="PROSITE" id="PS50048"/>
    </source>
</evidence>
<dbReference type="PROSITE" id="PS00463">
    <property type="entry name" value="ZN2_CY6_FUNGAL_1"/>
    <property type="match status" value="1"/>
</dbReference>
<dbReference type="InterPro" id="IPR001138">
    <property type="entry name" value="Zn2Cys6_DnaBD"/>
</dbReference>
<dbReference type="InterPro" id="IPR051430">
    <property type="entry name" value="Fungal_TF_Env_Response"/>
</dbReference>
<evidence type="ECO:0000256" key="6">
    <source>
        <dbReference type="ARBA" id="ARBA00023242"/>
    </source>
</evidence>
<evidence type="ECO:0000256" key="5">
    <source>
        <dbReference type="ARBA" id="ARBA00023163"/>
    </source>
</evidence>
<dbReference type="RefSeq" id="XP_047762787.1">
    <property type="nucleotide sequence ID" value="XM_047906166.1"/>
</dbReference>
<dbReference type="Gene3D" id="4.10.240.10">
    <property type="entry name" value="Zn(2)-C6 fungal-type DNA-binding domain"/>
    <property type="match status" value="1"/>
</dbReference>
<dbReference type="GO" id="GO:0005634">
    <property type="term" value="C:nucleus"/>
    <property type="evidence" value="ECO:0007669"/>
    <property type="project" value="TreeGrafter"/>
</dbReference>
<dbReference type="PROSITE" id="PS50048">
    <property type="entry name" value="ZN2_CY6_FUNGAL_2"/>
    <property type="match status" value="1"/>
</dbReference>
<dbReference type="AlphaFoldDB" id="A0A9Q8P9V2"/>
<accession>A0A9Q8P9V2</accession>
<name>A0A9Q8P9V2_PASFU</name>
<dbReference type="GO" id="GO:0001228">
    <property type="term" value="F:DNA-binding transcription activator activity, RNA polymerase II-specific"/>
    <property type="evidence" value="ECO:0007669"/>
    <property type="project" value="TreeGrafter"/>
</dbReference>
<dbReference type="PANTHER" id="PTHR31944:SF131">
    <property type="entry name" value="HEME-RESPONSIVE ZINC FINGER TRANSCRIPTION FACTOR HAP1"/>
    <property type="match status" value="1"/>
</dbReference>
<evidence type="ECO:0000256" key="1">
    <source>
        <dbReference type="ARBA" id="ARBA00022723"/>
    </source>
</evidence>
<dbReference type="InterPro" id="IPR036864">
    <property type="entry name" value="Zn2-C6_fun-type_DNA-bd_sf"/>
</dbReference>
<dbReference type="OrthoDB" id="4236860at2759"/>
<dbReference type="OMA" id="VYNQEMR"/>
<dbReference type="InterPro" id="IPR007219">
    <property type="entry name" value="XnlR_reg_dom"/>
</dbReference>
<dbReference type="SMART" id="SM00066">
    <property type="entry name" value="GAL4"/>
    <property type="match status" value="1"/>
</dbReference>
<keyword evidence="3" id="KW-0805">Transcription regulation</keyword>
<gene>
    <name evidence="9" type="ORF">CLAFUR5_07018</name>
</gene>
<proteinExistence type="predicted"/>